<dbReference type="OrthoDB" id="61110at2759"/>
<dbReference type="InterPro" id="IPR000408">
    <property type="entry name" value="Reg_chr_condens"/>
</dbReference>
<feature type="repeat" description="RCC1" evidence="1">
    <location>
        <begin position="141"/>
        <end position="194"/>
    </location>
</feature>
<feature type="repeat" description="RCC1" evidence="1">
    <location>
        <begin position="66"/>
        <end position="140"/>
    </location>
</feature>
<keyword evidence="4" id="KW-1185">Reference proteome</keyword>
<dbReference type="OMA" id="ECNLGPF"/>
<dbReference type="InterPro" id="IPR009091">
    <property type="entry name" value="RCC1/BLIP-II"/>
</dbReference>
<sequence>MGNKNSSSTASSHSSPPRMQHHPRQHQNGTSSKVLPSCTISSMPEIQTFDHVDHQKCSLSDSLELTHLFTLGQNDKGQLGRLVFKEDSGEQYAMGPVLELYHNMSDFSQHNISQELDSKILKDIKLVASGRSHLLLVTHSNKLFGLGFNNYSQIGFPEHEQYITRLREIPLPEKVSTIDHVAAGWFHSIVVCDKNKVYCSGHSYFDQTFAVKTESSFRRVTKLDFLQREDSRITTASASTFSSSLLVDNWKIYACGEMNANANSTNFLVPGCEIFKKESIKYFKHADKGLVVLTQEGNLYFANKEKPFYLLQQNVFSITPSHMYETVFLLKNNSNVLTECNLGPFNTRSNVSIAPFVEKYGLHNIQIFAGYCFYYMVVNRKKVYSINGSEFKEILNLEGISTSVSITEIVATSDCSYFIFENTKSTASEKLMKSRLIQNEKFVDISITTSSPYLE</sequence>
<dbReference type="Proteomes" id="UP000444721">
    <property type="component" value="Unassembled WGS sequence"/>
</dbReference>
<evidence type="ECO:0000313" key="4">
    <source>
        <dbReference type="Proteomes" id="UP000444721"/>
    </source>
</evidence>
<dbReference type="Gene3D" id="2.130.10.30">
    <property type="entry name" value="Regulator of chromosome condensation 1/beta-lactamase-inhibitor protein II"/>
    <property type="match status" value="1"/>
</dbReference>
<feature type="region of interest" description="Disordered" evidence="2">
    <location>
        <begin position="1"/>
        <end position="37"/>
    </location>
</feature>
<dbReference type="AlphaFoldDB" id="A0A6A5BX34"/>
<gene>
    <name evidence="3" type="ORF">FDP41_003217</name>
</gene>
<feature type="compositionally biased region" description="Polar residues" evidence="2">
    <location>
        <begin position="26"/>
        <end position="37"/>
    </location>
</feature>
<protein>
    <submittedName>
        <fullName evidence="3">Uncharacterized protein</fullName>
    </submittedName>
</protein>
<dbReference type="SUPFAM" id="SSF50985">
    <property type="entry name" value="RCC1/BLIP-II"/>
    <property type="match status" value="1"/>
</dbReference>
<evidence type="ECO:0000256" key="1">
    <source>
        <dbReference type="PROSITE-ProRule" id="PRU00235"/>
    </source>
</evidence>
<comment type="caution">
    <text evidence="3">The sequence shown here is derived from an EMBL/GenBank/DDBJ whole genome shotgun (WGS) entry which is preliminary data.</text>
</comment>
<name>A0A6A5BX34_NAEFO</name>
<dbReference type="EMBL" id="VFQX01000033">
    <property type="protein sequence ID" value="KAF0977895.1"/>
    <property type="molecule type" value="Genomic_DNA"/>
</dbReference>
<organism evidence="3 4">
    <name type="scientific">Naegleria fowleri</name>
    <name type="common">Brain eating amoeba</name>
    <dbReference type="NCBI Taxonomy" id="5763"/>
    <lineage>
        <taxon>Eukaryota</taxon>
        <taxon>Discoba</taxon>
        <taxon>Heterolobosea</taxon>
        <taxon>Tetramitia</taxon>
        <taxon>Eutetramitia</taxon>
        <taxon>Vahlkampfiidae</taxon>
        <taxon>Naegleria</taxon>
    </lineage>
</organism>
<proteinExistence type="predicted"/>
<dbReference type="GeneID" id="68110435"/>
<dbReference type="VEuPathDB" id="AmoebaDB:NF0039140"/>
<dbReference type="PANTHER" id="PTHR45982:SF1">
    <property type="entry name" value="REGULATOR OF CHROMOSOME CONDENSATION"/>
    <property type="match status" value="1"/>
</dbReference>
<feature type="compositionally biased region" description="Low complexity" evidence="2">
    <location>
        <begin position="1"/>
        <end position="15"/>
    </location>
</feature>
<dbReference type="InterPro" id="IPR051553">
    <property type="entry name" value="Ran_GTPase-activating"/>
</dbReference>
<evidence type="ECO:0000256" key="2">
    <source>
        <dbReference type="SAM" id="MobiDB-lite"/>
    </source>
</evidence>
<evidence type="ECO:0000313" key="3">
    <source>
        <dbReference type="EMBL" id="KAF0977895.1"/>
    </source>
</evidence>
<reference evidence="3 4" key="1">
    <citation type="journal article" date="2019" name="Sci. Rep.">
        <title>Nanopore sequencing improves the draft genome of the human pathogenic amoeba Naegleria fowleri.</title>
        <authorList>
            <person name="Liechti N."/>
            <person name="Schurch N."/>
            <person name="Bruggmann R."/>
            <person name="Wittwer M."/>
        </authorList>
    </citation>
    <scope>NUCLEOTIDE SEQUENCE [LARGE SCALE GENOMIC DNA]</scope>
    <source>
        <strain evidence="3 4">ATCC 30894</strain>
    </source>
</reference>
<dbReference type="VEuPathDB" id="AmoebaDB:FDP41_003217"/>
<dbReference type="RefSeq" id="XP_044562608.1">
    <property type="nucleotide sequence ID" value="XM_044706497.1"/>
</dbReference>
<accession>A0A6A5BX34</accession>
<dbReference type="Pfam" id="PF13540">
    <property type="entry name" value="RCC1_2"/>
    <property type="match status" value="1"/>
</dbReference>
<dbReference type="PANTHER" id="PTHR45982">
    <property type="entry name" value="REGULATOR OF CHROMOSOME CONDENSATION"/>
    <property type="match status" value="1"/>
</dbReference>
<dbReference type="PROSITE" id="PS50012">
    <property type="entry name" value="RCC1_3"/>
    <property type="match status" value="2"/>
</dbReference>
<dbReference type="VEuPathDB" id="AmoebaDB:NfTy_059750"/>